<reference evidence="6 7" key="1">
    <citation type="submission" date="2021-08" db="EMBL/GenBank/DDBJ databases">
        <title>WGS of actinomycetes from Thailand.</title>
        <authorList>
            <person name="Thawai C."/>
        </authorList>
    </citation>
    <scope>NUCLEOTIDE SEQUENCE [LARGE SCALE GENOMIC DNA]</scope>
    <source>
        <strain evidence="6 7">PLK6-54</strain>
    </source>
</reference>
<evidence type="ECO:0000256" key="2">
    <source>
        <dbReference type="ARBA" id="ARBA00022448"/>
    </source>
</evidence>
<dbReference type="PROSITE" id="PS50893">
    <property type="entry name" value="ABC_TRANSPORTER_2"/>
    <property type="match status" value="1"/>
</dbReference>
<dbReference type="InterPro" id="IPR003439">
    <property type="entry name" value="ABC_transporter-like_ATP-bd"/>
</dbReference>
<evidence type="ECO:0000259" key="5">
    <source>
        <dbReference type="PROSITE" id="PS50893"/>
    </source>
</evidence>
<protein>
    <submittedName>
        <fullName evidence="6">ABC transporter ATP-binding protein</fullName>
    </submittedName>
</protein>
<dbReference type="GO" id="GO:0005524">
    <property type="term" value="F:ATP binding"/>
    <property type="evidence" value="ECO:0007669"/>
    <property type="project" value="UniProtKB-KW"/>
</dbReference>
<dbReference type="PANTHER" id="PTHR43335">
    <property type="entry name" value="ABC TRANSPORTER, ATP-BINDING PROTEIN"/>
    <property type="match status" value="1"/>
</dbReference>
<keyword evidence="7" id="KW-1185">Reference proteome</keyword>
<dbReference type="SMART" id="SM00382">
    <property type="entry name" value="AAA"/>
    <property type="match status" value="1"/>
</dbReference>
<keyword evidence="3" id="KW-0547">Nucleotide-binding</keyword>
<dbReference type="RefSeq" id="WP_222959614.1">
    <property type="nucleotide sequence ID" value="NZ_JAINZZ010000001.1"/>
</dbReference>
<keyword evidence="2" id="KW-0813">Transport</keyword>
<dbReference type="PANTHER" id="PTHR43335:SF4">
    <property type="entry name" value="ABC TRANSPORTER, ATP-BINDING PROTEIN"/>
    <property type="match status" value="1"/>
</dbReference>
<dbReference type="InterPro" id="IPR017871">
    <property type="entry name" value="ABC_transporter-like_CS"/>
</dbReference>
<proteinExistence type="inferred from homology"/>
<comment type="caution">
    <text evidence="6">The sequence shown here is derived from an EMBL/GenBank/DDBJ whole genome shotgun (WGS) entry which is preliminary data.</text>
</comment>
<dbReference type="InterPro" id="IPR003593">
    <property type="entry name" value="AAA+_ATPase"/>
</dbReference>
<accession>A0ABS7PZP1</accession>
<comment type="similarity">
    <text evidence="1">Belongs to the ABC transporter superfamily.</text>
</comment>
<dbReference type="SUPFAM" id="SSF52540">
    <property type="entry name" value="P-loop containing nucleoside triphosphate hydrolases"/>
    <property type="match status" value="1"/>
</dbReference>
<keyword evidence="4 6" id="KW-0067">ATP-binding</keyword>
<feature type="domain" description="ABC transporter" evidence="5">
    <location>
        <begin position="20"/>
        <end position="247"/>
    </location>
</feature>
<dbReference type="EMBL" id="JAINZZ010000001">
    <property type="protein sequence ID" value="MBY8876356.1"/>
    <property type="molecule type" value="Genomic_DNA"/>
</dbReference>
<dbReference type="InterPro" id="IPR027417">
    <property type="entry name" value="P-loop_NTPase"/>
</dbReference>
<evidence type="ECO:0000313" key="6">
    <source>
        <dbReference type="EMBL" id="MBY8876356.1"/>
    </source>
</evidence>
<name>A0ABS7PZP1_9ACTN</name>
<dbReference type="PROSITE" id="PS00211">
    <property type="entry name" value="ABC_TRANSPORTER_1"/>
    <property type="match status" value="1"/>
</dbReference>
<evidence type="ECO:0000256" key="3">
    <source>
        <dbReference type="ARBA" id="ARBA00022741"/>
    </source>
</evidence>
<organism evidence="6 7">
    <name type="scientific">Actinacidiphila acidipaludis</name>
    <dbReference type="NCBI Taxonomy" id="2873382"/>
    <lineage>
        <taxon>Bacteria</taxon>
        <taxon>Bacillati</taxon>
        <taxon>Actinomycetota</taxon>
        <taxon>Actinomycetes</taxon>
        <taxon>Kitasatosporales</taxon>
        <taxon>Streptomycetaceae</taxon>
        <taxon>Actinacidiphila</taxon>
    </lineage>
</organism>
<evidence type="ECO:0000256" key="1">
    <source>
        <dbReference type="ARBA" id="ARBA00005417"/>
    </source>
</evidence>
<evidence type="ECO:0000313" key="7">
    <source>
        <dbReference type="Proteomes" id="UP000778578"/>
    </source>
</evidence>
<dbReference type="Pfam" id="PF00005">
    <property type="entry name" value="ABC_tran"/>
    <property type="match status" value="1"/>
</dbReference>
<sequence length="322" mass="33487">MDKAKAPLGGATGVGPVPVIETSGLTKRFGDRAALSGLDLAVPGGCAFGLLGANGAGKTTLIRTVLGLTAATSGSVRVLGRPMPAARARVLARVGAVVEEPRFHGHLTGRENLRVAAAVRGREAGQRVGTLLERVGLAGRADERVAGYSLGMRQRLGIARCLLSDPLLLILDEPMNGLDPAGIIGMREMIRTLVGEGRTVVISSHLLDEVEKTCDAVAVIDRGRLIAQGPVPGLVGADEQVLVGCTEAARAMELLSAQDTVAGISVEGDGLLRVTPRPGCTAASLNRLLVRADICVGRLEPVRATLEERFLQILSNAGEEVR</sequence>
<gene>
    <name evidence="6" type="ORF">K7862_01710</name>
</gene>
<evidence type="ECO:0000256" key="4">
    <source>
        <dbReference type="ARBA" id="ARBA00022840"/>
    </source>
</evidence>
<dbReference type="Proteomes" id="UP000778578">
    <property type="component" value="Unassembled WGS sequence"/>
</dbReference>
<dbReference type="Gene3D" id="3.40.50.300">
    <property type="entry name" value="P-loop containing nucleotide triphosphate hydrolases"/>
    <property type="match status" value="1"/>
</dbReference>